<name>I7I7Z7_BABMR</name>
<dbReference type="GeneID" id="24423377"/>
<keyword evidence="1" id="KW-0732">Signal</keyword>
<proteinExistence type="predicted"/>
<dbReference type="VEuPathDB" id="PiroplasmaDB:BMR1_01G01510"/>
<reference evidence="2 3" key="1">
    <citation type="journal article" date="2012" name="Nucleic Acids Res.">
        <title>Sequencing of the smallest Apicomplexan genome from the human pathogen Babesia microti.</title>
        <authorList>
            <person name="Cornillot E."/>
            <person name="Hadj-Kaddour K."/>
            <person name="Dassouli A."/>
            <person name="Noel B."/>
            <person name="Ranwez V."/>
            <person name="Vacherie B."/>
            <person name="Augagneur Y."/>
            <person name="Bres V."/>
            <person name="Duclos A."/>
            <person name="Randazzo S."/>
            <person name="Carcy B."/>
            <person name="Debierre-Grockiego F."/>
            <person name="Delbecq S."/>
            <person name="Moubri-Menage K."/>
            <person name="Shams-Eldin H."/>
            <person name="Usmani-Brown S."/>
            <person name="Bringaud F."/>
            <person name="Wincker P."/>
            <person name="Vivares C.P."/>
            <person name="Schwarz R.T."/>
            <person name="Schetters T.P."/>
            <person name="Krause P.J."/>
            <person name="Gorenflot A."/>
            <person name="Berry V."/>
            <person name="Barbe V."/>
            <person name="Ben Mamoun C."/>
        </authorList>
    </citation>
    <scope>NUCLEOTIDE SEQUENCE [LARGE SCALE GENOMIC DNA]</scope>
    <source>
        <strain evidence="2 3">RI</strain>
    </source>
</reference>
<accession>I7I7Z7</accession>
<dbReference type="Proteomes" id="UP000002899">
    <property type="component" value="Chromosome I"/>
</dbReference>
<dbReference type="AlphaFoldDB" id="I7I7Z7"/>
<dbReference type="KEGG" id="bmic:BMR1_01G01510"/>
<protein>
    <submittedName>
        <fullName evidence="2">Uncharacterized protein</fullName>
    </submittedName>
</protein>
<reference evidence="2 3" key="3">
    <citation type="journal article" date="2016" name="Sci. Rep.">
        <title>Genome-wide diversity and gene expression profiling of Babesia microti isolates identify polymorphic genes that mediate host-pathogen interactions.</title>
        <authorList>
            <person name="Silva J.C."/>
            <person name="Cornillot E."/>
            <person name="McCracken C."/>
            <person name="Usmani-Brown S."/>
            <person name="Dwivedi A."/>
            <person name="Ifeonu O.O."/>
            <person name="Crabtree J."/>
            <person name="Gotia H.T."/>
            <person name="Virji A.Z."/>
            <person name="Reynes C."/>
            <person name="Colinge J."/>
            <person name="Kumar V."/>
            <person name="Lawres L."/>
            <person name="Pazzi J.E."/>
            <person name="Pablo J.V."/>
            <person name="Hung C."/>
            <person name="Brancato J."/>
            <person name="Kumari P."/>
            <person name="Orvis J."/>
            <person name="Tretina K."/>
            <person name="Chibucos M."/>
            <person name="Ott S."/>
            <person name="Sadzewicz L."/>
            <person name="Sengamalay N."/>
            <person name="Shetty A.C."/>
            <person name="Su Q."/>
            <person name="Tallon L."/>
            <person name="Fraser C.M."/>
            <person name="Frutos R."/>
            <person name="Molina D.M."/>
            <person name="Krause P.J."/>
            <person name="Ben Mamoun C."/>
        </authorList>
    </citation>
    <scope>NUCLEOTIDE SEQUENCE [LARGE SCALE GENOMIC DNA]</scope>
    <source>
        <strain evidence="2 3">RI</strain>
    </source>
</reference>
<feature type="signal peptide" evidence="1">
    <location>
        <begin position="1"/>
        <end position="26"/>
    </location>
</feature>
<dbReference type="EMBL" id="FO082871">
    <property type="protein sequence ID" value="CCF72763.1"/>
    <property type="molecule type" value="Genomic_DNA"/>
</dbReference>
<evidence type="ECO:0000313" key="2">
    <source>
        <dbReference type="EMBL" id="CCF72763.1"/>
    </source>
</evidence>
<keyword evidence="3" id="KW-1185">Reference proteome</keyword>
<reference evidence="2 3" key="2">
    <citation type="journal article" date="2013" name="PLoS ONE">
        <title>Whole genome mapping and re-organization of the nuclear and mitochondrial genomes of Babesia microti isolates.</title>
        <authorList>
            <person name="Cornillot E."/>
            <person name="Dassouli A."/>
            <person name="Garg A."/>
            <person name="Pachikara N."/>
            <person name="Randazzo S."/>
            <person name="Depoix D."/>
            <person name="Carcy B."/>
            <person name="Delbecq S."/>
            <person name="Frutos R."/>
            <person name="Silva J.C."/>
            <person name="Sutton R."/>
            <person name="Krause P.J."/>
            <person name="Mamoun C.B."/>
        </authorList>
    </citation>
    <scope>NUCLEOTIDE SEQUENCE [LARGE SCALE GENOMIC DNA]</scope>
    <source>
        <strain evidence="2 3">RI</strain>
    </source>
</reference>
<dbReference type="RefSeq" id="XP_012647372.1">
    <property type="nucleotide sequence ID" value="XM_012791918.1"/>
</dbReference>
<evidence type="ECO:0000313" key="3">
    <source>
        <dbReference type="Proteomes" id="UP000002899"/>
    </source>
</evidence>
<gene>
    <name evidence="2" type="ORF">BMR1_01G01510</name>
</gene>
<feature type="chain" id="PRO_5003710624" evidence="1">
    <location>
        <begin position="27"/>
        <end position="451"/>
    </location>
</feature>
<evidence type="ECO:0000256" key="1">
    <source>
        <dbReference type="SAM" id="SignalP"/>
    </source>
</evidence>
<organism evidence="2 3">
    <name type="scientific">Babesia microti (strain RI)</name>
    <dbReference type="NCBI Taxonomy" id="1133968"/>
    <lineage>
        <taxon>Eukaryota</taxon>
        <taxon>Sar</taxon>
        <taxon>Alveolata</taxon>
        <taxon>Apicomplexa</taxon>
        <taxon>Aconoidasida</taxon>
        <taxon>Piroplasmida</taxon>
        <taxon>Babesiidae</taxon>
        <taxon>Babesia</taxon>
    </lineage>
</organism>
<sequence length="451" mass="50083">MFNFLEISRVFTTLTILSCIFSYVSASSPSYCDAPSGFTVINVTSLLDGTPLPIGITLETDKSGYNYFTVDRTLPQYKKVGFCLNGYLDTFDTPKVQTILHKKFEDSVYVSYIDKFVTNVDGNAPICTLTHAYSLYGGDITSALPPFTVRKISDGFLSRLNERKQLSSICSTACGGLVDVVGGNYPKGSDIVPHSESVDKVKFSDVLVKSLTLKCGDHTFYNFDRDQFAYMYLFEHDGAKYAALSRLTPTMIEVAVMCKYGNGVEEKLLYDNDSEFQQAVLKLVPINIFIENTSSMPHGASMTKLDENIDEIAINRFVLRYPYVLLPGLAVDIGKGNADTIWIVKPSEEDSEVKYFVVFGVKGEIDSVDDIKFISAYYVNKENVTVNISNRFILGPNISRASTPVYSHYSKLYPPRYKIDYKFSGVFSPLSYVVAGNSQGSDDVSVEKAVA</sequence>